<keyword evidence="4" id="KW-1185">Reference proteome</keyword>
<protein>
    <recommendedName>
        <fullName evidence="5">XdhC family protein</fullName>
    </recommendedName>
</protein>
<sequence>MDSTDHTVLNASIEWLASGRRVVLATVVQTWGSAPRPHGAWAAIRDDGRLIGSVSGGCVEDDLIHRLEHDFLPADLPQNVLYGVSREEAARFGLPCGGTLRLVVEPHPELRVLQSLLDRTKAKKLTARVLDMGSGKSSLHDADHDAAPLFDGLVMRTIHGPRWRLILIGAGQLSQLVAQIAVGADYEVIVVDPREEFSSTFDIPAVTVAHGMPDDTVIALQVDAHTAIVGLTHDPKLDDMALIEALKSPAFYVGALGSRINTEKRRERLLEFDLTRAQVNRLQGPTGLFIGSRTPAEMAISILAEITAAKYQIPVLQRRSIPLHGRLVLRGNEPFVYPVVFDDTGGVWALEGISRPDAAKLQNHIVRVTATVTSEDASRPAAQVQSISVDDSR</sequence>
<dbReference type="Proteomes" id="UP000598032">
    <property type="component" value="Unassembled WGS sequence"/>
</dbReference>
<evidence type="ECO:0000259" key="1">
    <source>
        <dbReference type="Pfam" id="PF02625"/>
    </source>
</evidence>
<gene>
    <name evidence="3" type="ORF">LMG28140_02173</name>
</gene>
<evidence type="ECO:0008006" key="5">
    <source>
        <dbReference type="Google" id="ProtNLM"/>
    </source>
</evidence>
<dbReference type="SUPFAM" id="SSF51735">
    <property type="entry name" value="NAD(P)-binding Rossmann-fold domains"/>
    <property type="match status" value="1"/>
</dbReference>
<dbReference type="Pfam" id="PF02625">
    <property type="entry name" value="XdhC_CoxI"/>
    <property type="match status" value="1"/>
</dbReference>
<evidence type="ECO:0000313" key="3">
    <source>
        <dbReference type="EMBL" id="CAD6528695.1"/>
    </source>
</evidence>
<accession>A0ABM8NJN1</accession>
<feature type="domain" description="XdhC Rossmann" evidence="2">
    <location>
        <begin position="165"/>
        <end position="306"/>
    </location>
</feature>
<feature type="domain" description="XdhC- CoxI" evidence="1">
    <location>
        <begin position="15"/>
        <end position="66"/>
    </location>
</feature>
<proteinExistence type="predicted"/>
<name>A0ABM8NJN1_9BURK</name>
<evidence type="ECO:0000313" key="4">
    <source>
        <dbReference type="Proteomes" id="UP000598032"/>
    </source>
</evidence>
<evidence type="ECO:0000259" key="2">
    <source>
        <dbReference type="Pfam" id="PF13478"/>
    </source>
</evidence>
<dbReference type="Pfam" id="PF13478">
    <property type="entry name" value="XdhC_C"/>
    <property type="match status" value="1"/>
</dbReference>
<reference evidence="3 4" key="1">
    <citation type="submission" date="2020-10" db="EMBL/GenBank/DDBJ databases">
        <authorList>
            <person name="Peeters C."/>
        </authorList>
    </citation>
    <scope>NUCLEOTIDE SEQUENCE [LARGE SCALE GENOMIC DNA]</scope>
    <source>
        <strain evidence="3 4">LMG 28140</strain>
    </source>
</reference>
<dbReference type="PANTHER" id="PTHR30388:SF4">
    <property type="entry name" value="MOLYBDENUM COFACTOR INSERTION CHAPERONE PAOD"/>
    <property type="match status" value="1"/>
</dbReference>
<comment type="caution">
    <text evidence="3">The sequence shown here is derived from an EMBL/GenBank/DDBJ whole genome shotgun (WGS) entry which is preliminary data.</text>
</comment>
<dbReference type="InterPro" id="IPR052698">
    <property type="entry name" value="MoCofactor_Util/Proc"/>
</dbReference>
<organism evidence="3 4">
    <name type="scientific">Paraburkholderia metrosideri</name>
    <dbReference type="NCBI Taxonomy" id="580937"/>
    <lineage>
        <taxon>Bacteria</taxon>
        <taxon>Pseudomonadati</taxon>
        <taxon>Pseudomonadota</taxon>
        <taxon>Betaproteobacteria</taxon>
        <taxon>Burkholderiales</taxon>
        <taxon>Burkholderiaceae</taxon>
        <taxon>Paraburkholderia</taxon>
    </lineage>
</organism>
<dbReference type="InterPro" id="IPR027051">
    <property type="entry name" value="XdhC_Rossmann_dom"/>
</dbReference>
<dbReference type="InterPro" id="IPR036291">
    <property type="entry name" value="NAD(P)-bd_dom_sf"/>
</dbReference>
<dbReference type="InterPro" id="IPR003777">
    <property type="entry name" value="XdhC_CoxI"/>
</dbReference>
<dbReference type="PANTHER" id="PTHR30388">
    <property type="entry name" value="ALDEHYDE OXIDOREDUCTASE MOLYBDENUM COFACTOR ASSEMBLY PROTEIN"/>
    <property type="match status" value="1"/>
</dbReference>
<dbReference type="EMBL" id="CAJHCP010000004">
    <property type="protein sequence ID" value="CAD6528695.1"/>
    <property type="molecule type" value="Genomic_DNA"/>
</dbReference>
<dbReference type="Gene3D" id="3.40.50.720">
    <property type="entry name" value="NAD(P)-binding Rossmann-like Domain"/>
    <property type="match status" value="1"/>
</dbReference>